<sequence length="310" mass="33938">MSSTPTLDPTQQQQPPPYPQVMQQESYKPHSGHGSVGPVIGALAVIMVLGAIAIMIGRLCSGRRVMGHVQYDFEGWVETKCATCIDGRVGPPPVTAPVVVVVEEAQGDEEMGHVEGDPEGHVEEVASQQQEQQEAHEEHNLHEIGRQRRLSVKVASFTGGRVVDAAMVLSVLAYMGFNPEPRVWRKKIANMKDETIKARMEFVVNQAKKLVVSSYVSIHMFSDDTRTKSNISPLLGLIFNEVYSSIDASGNGSVSGASAPPRFLDELFRDTDYDASLPPVFIGLSSIGRSCLKKVRENPKPKAESERDNE</sequence>
<dbReference type="AlphaFoldDB" id="A0A2U1P8C3"/>
<evidence type="ECO:0000256" key="1">
    <source>
        <dbReference type="SAM" id="MobiDB-lite"/>
    </source>
</evidence>
<reference evidence="3 4" key="1">
    <citation type="journal article" date="2018" name="Mol. Plant">
        <title>The genome of Artemisia annua provides insight into the evolution of Asteraceae family and artemisinin biosynthesis.</title>
        <authorList>
            <person name="Shen Q."/>
            <person name="Zhang L."/>
            <person name="Liao Z."/>
            <person name="Wang S."/>
            <person name="Yan T."/>
            <person name="Shi P."/>
            <person name="Liu M."/>
            <person name="Fu X."/>
            <person name="Pan Q."/>
            <person name="Wang Y."/>
            <person name="Lv Z."/>
            <person name="Lu X."/>
            <person name="Zhang F."/>
            <person name="Jiang W."/>
            <person name="Ma Y."/>
            <person name="Chen M."/>
            <person name="Hao X."/>
            <person name="Li L."/>
            <person name="Tang Y."/>
            <person name="Lv G."/>
            <person name="Zhou Y."/>
            <person name="Sun X."/>
            <person name="Brodelius P.E."/>
            <person name="Rose J.K.C."/>
            <person name="Tang K."/>
        </authorList>
    </citation>
    <scope>NUCLEOTIDE SEQUENCE [LARGE SCALE GENOMIC DNA]</scope>
    <source>
        <strain evidence="4">cv. Huhao1</strain>
        <tissue evidence="3">Leaf</tissue>
    </source>
</reference>
<dbReference type="PANTHER" id="PTHR33429">
    <property type="entry name" value="OS02G0708000 PROTEIN-RELATED"/>
    <property type="match status" value="1"/>
</dbReference>
<accession>A0A2U1P8C3</accession>
<feature type="transmembrane region" description="Helical" evidence="2">
    <location>
        <begin position="36"/>
        <end position="56"/>
    </location>
</feature>
<dbReference type="Proteomes" id="UP000245207">
    <property type="component" value="Unassembled WGS sequence"/>
</dbReference>
<evidence type="ECO:0000313" key="3">
    <source>
        <dbReference type="EMBL" id="PWA81991.1"/>
    </source>
</evidence>
<keyword evidence="2" id="KW-0812">Transmembrane</keyword>
<dbReference type="EMBL" id="PKPP01001524">
    <property type="protein sequence ID" value="PWA81991.1"/>
    <property type="molecule type" value="Genomic_DNA"/>
</dbReference>
<organism evidence="3 4">
    <name type="scientific">Artemisia annua</name>
    <name type="common">Sweet wormwood</name>
    <dbReference type="NCBI Taxonomy" id="35608"/>
    <lineage>
        <taxon>Eukaryota</taxon>
        <taxon>Viridiplantae</taxon>
        <taxon>Streptophyta</taxon>
        <taxon>Embryophyta</taxon>
        <taxon>Tracheophyta</taxon>
        <taxon>Spermatophyta</taxon>
        <taxon>Magnoliopsida</taxon>
        <taxon>eudicotyledons</taxon>
        <taxon>Gunneridae</taxon>
        <taxon>Pentapetalae</taxon>
        <taxon>asterids</taxon>
        <taxon>campanulids</taxon>
        <taxon>Asterales</taxon>
        <taxon>Asteraceae</taxon>
        <taxon>Asteroideae</taxon>
        <taxon>Anthemideae</taxon>
        <taxon>Artemisiinae</taxon>
        <taxon>Artemisia</taxon>
    </lineage>
</organism>
<gene>
    <name evidence="3" type="ORF">CTI12_AA181460</name>
</gene>
<name>A0A2U1P8C3_ARTAN</name>
<proteinExistence type="predicted"/>
<dbReference type="OrthoDB" id="1928111at2759"/>
<keyword evidence="2" id="KW-1133">Transmembrane helix</keyword>
<evidence type="ECO:0000256" key="2">
    <source>
        <dbReference type="SAM" id="Phobius"/>
    </source>
</evidence>
<dbReference type="STRING" id="35608.A0A2U1P8C3"/>
<keyword evidence="4" id="KW-1185">Reference proteome</keyword>
<comment type="caution">
    <text evidence="3">The sequence shown here is derived from an EMBL/GenBank/DDBJ whole genome shotgun (WGS) entry which is preliminary data.</text>
</comment>
<dbReference type="PANTHER" id="PTHR33429:SF2">
    <property type="entry name" value="OS01G0888850 PROTEIN"/>
    <property type="match status" value="1"/>
</dbReference>
<evidence type="ECO:0000313" key="4">
    <source>
        <dbReference type="Proteomes" id="UP000245207"/>
    </source>
</evidence>
<keyword evidence="2" id="KW-0472">Membrane</keyword>
<feature type="compositionally biased region" description="Low complexity" evidence="1">
    <location>
        <begin position="1"/>
        <end position="13"/>
    </location>
</feature>
<protein>
    <submittedName>
        <fullName evidence="3">Uncharacterized protein</fullName>
    </submittedName>
</protein>
<feature type="region of interest" description="Disordered" evidence="1">
    <location>
        <begin position="1"/>
        <end position="34"/>
    </location>
</feature>